<dbReference type="Gene3D" id="3.40.190.10">
    <property type="entry name" value="Periplasmic binding protein-like II"/>
    <property type="match status" value="1"/>
</dbReference>
<proteinExistence type="predicted"/>
<reference evidence="1 2" key="1">
    <citation type="submission" date="2013-11" db="EMBL/GenBank/DDBJ databases">
        <title>Genome sequencing of Stegodyphus mimosarum.</title>
        <authorList>
            <person name="Bechsgaard J."/>
        </authorList>
    </citation>
    <scope>NUCLEOTIDE SEQUENCE [LARGE SCALE GENOMIC DNA]</scope>
</reference>
<evidence type="ECO:0000313" key="2">
    <source>
        <dbReference type="Proteomes" id="UP000054359"/>
    </source>
</evidence>
<dbReference type="EMBL" id="KK121351">
    <property type="protein sequence ID" value="KFM80296.1"/>
    <property type="molecule type" value="Genomic_DNA"/>
</dbReference>
<sequence length="43" mass="5126">MPAIIQRVLRSMNMNLIFKREPEDTYGTFENNTWTGMVGMLYR</sequence>
<evidence type="ECO:0008006" key="3">
    <source>
        <dbReference type="Google" id="ProtNLM"/>
    </source>
</evidence>
<keyword evidence="2" id="KW-1185">Reference proteome</keyword>
<dbReference type="Proteomes" id="UP000054359">
    <property type="component" value="Unassembled WGS sequence"/>
</dbReference>
<organism evidence="1 2">
    <name type="scientific">Stegodyphus mimosarum</name>
    <name type="common">African social velvet spider</name>
    <dbReference type="NCBI Taxonomy" id="407821"/>
    <lineage>
        <taxon>Eukaryota</taxon>
        <taxon>Metazoa</taxon>
        <taxon>Ecdysozoa</taxon>
        <taxon>Arthropoda</taxon>
        <taxon>Chelicerata</taxon>
        <taxon>Arachnida</taxon>
        <taxon>Araneae</taxon>
        <taxon>Araneomorphae</taxon>
        <taxon>Entelegynae</taxon>
        <taxon>Eresoidea</taxon>
        <taxon>Eresidae</taxon>
        <taxon>Stegodyphus</taxon>
    </lineage>
</organism>
<name>A0A087USF7_STEMI</name>
<gene>
    <name evidence="1" type="ORF">X975_23515</name>
</gene>
<accession>A0A087USF7</accession>
<dbReference type="OrthoDB" id="6349620at2759"/>
<feature type="non-terminal residue" evidence="1">
    <location>
        <position position="43"/>
    </location>
</feature>
<protein>
    <recommendedName>
        <fullName evidence="3">Ionotropic glutamate receptor L-glutamate and glycine-binding domain-containing protein</fullName>
    </recommendedName>
</protein>
<dbReference type="AlphaFoldDB" id="A0A087USF7"/>
<evidence type="ECO:0000313" key="1">
    <source>
        <dbReference type="EMBL" id="KFM80296.1"/>
    </source>
</evidence>